<keyword evidence="5" id="KW-1185">Reference proteome</keyword>
<dbReference type="Gene3D" id="3.10.129.10">
    <property type="entry name" value="Hotdog Thioesterase"/>
    <property type="match status" value="1"/>
</dbReference>
<evidence type="ECO:0000256" key="1">
    <source>
        <dbReference type="ARBA" id="ARBA00023122"/>
    </source>
</evidence>
<comment type="caution">
    <text evidence="4">The sequence shown here is derived from an EMBL/GenBank/DDBJ whole genome shotgun (WGS) entry which is preliminary data.</text>
</comment>
<dbReference type="SUPFAM" id="SSF75138">
    <property type="entry name" value="HprK N-terminal domain-like"/>
    <property type="match status" value="1"/>
</dbReference>
<dbReference type="SMART" id="SM00116">
    <property type="entry name" value="CBS"/>
    <property type="match status" value="2"/>
</dbReference>
<dbReference type="Gene3D" id="1.10.10.10">
    <property type="entry name" value="Winged helix-like DNA-binding domain superfamily/Winged helix DNA-binding domain"/>
    <property type="match status" value="1"/>
</dbReference>
<accession>A0ABS1TAB7</accession>
<dbReference type="InterPro" id="IPR046342">
    <property type="entry name" value="CBS_dom_sf"/>
</dbReference>
<dbReference type="Pfam" id="PF07085">
    <property type="entry name" value="DRTGG"/>
    <property type="match status" value="1"/>
</dbReference>
<dbReference type="PANTHER" id="PTHR43080">
    <property type="entry name" value="CBS DOMAIN-CONTAINING PROTEIN CBSX3, MITOCHONDRIAL"/>
    <property type="match status" value="1"/>
</dbReference>
<evidence type="ECO:0000313" key="5">
    <source>
        <dbReference type="Proteomes" id="UP000632377"/>
    </source>
</evidence>
<sequence>MSKHEDIIKHILSLEIGTKISVRSIANDLGVSDGTAYRAIKDSDAMGIVTTIPRVGTVRVEKVEKKSIEALTYGEVVNIIDGTLVGGKDGVHKTLNKFVIGAMTIDAIPKYLSPNCLVIVGNREEVQRLALMNECAVLITGGFGCSEDIKKLANEKALPIISSTYDTFTIASMINRAMSENLIKKDIILVEDIMITNPMYLNDTDMVAHWRGLMQETRHERYPVVDSEFRVVGIVTLKDMPLEAANDDDLISKYMTKDIITVTPKTTAAYTAHIMGWEGIELCPVVDGRKLIGVVSRHDVIKALQYISRQPQVGETLEDLILKNFEFDDVGDKMHFNGRIIPEMLDPVGTASWSALNMMLSTMGIMTLRERNNINITVDSMTTYFTKPVQIDSHIEVLTEIIDMGRNFCKVEVTMVDNRKELIAKSLISAKVMRK</sequence>
<protein>
    <submittedName>
        <fullName evidence="4">CBS domain-containing protein</fullName>
    </submittedName>
</protein>
<dbReference type="InterPro" id="IPR028979">
    <property type="entry name" value="Ser_kin/Pase_Hpr-like_N_sf"/>
</dbReference>
<reference evidence="4 5" key="1">
    <citation type="submission" date="2021-01" db="EMBL/GenBank/DDBJ databases">
        <title>Genome public.</title>
        <authorList>
            <person name="Liu C."/>
            <person name="Sun Q."/>
        </authorList>
    </citation>
    <scope>NUCLEOTIDE SEQUENCE [LARGE SCALE GENOMIC DNA]</scope>
    <source>
        <strain evidence="4 5">YIM B02515</strain>
    </source>
</reference>
<dbReference type="Pfam" id="PF00571">
    <property type="entry name" value="CBS"/>
    <property type="match status" value="2"/>
</dbReference>
<keyword evidence="1 2" id="KW-0129">CBS domain</keyword>
<dbReference type="InterPro" id="IPR000644">
    <property type="entry name" value="CBS_dom"/>
</dbReference>
<dbReference type="InterPro" id="IPR010766">
    <property type="entry name" value="DRTGG"/>
</dbReference>
<dbReference type="CDD" id="cd04596">
    <property type="entry name" value="CBS_pair_DRTGG_assoc"/>
    <property type="match status" value="1"/>
</dbReference>
<dbReference type="InterPro" id="IPR051257">
    <property type="entry name" value="Diverse_CBS-Domain"/>
</dbReference>
<proteinExistence type="predicted"/>
<evidence type="ECO:0000313" key="4">
    <source>
        <dbReference type="EMBL" id="MBL4936287.1"/>
    </source>
</evidence>
<dbReference type="EMBL" id="JAESWC010000004">
    <property type="protein sequence ID" value="MBL4936287.1"/>
    <property type="molecule type" value="Genomic_DNA"/>
</dbReference>
<organism evidence="4 5">
    <name type="scientific">Clostridium rhizosphaerae</name>
    <dbReference type="NCBI Taxonomy" id="2803861"/>
    <lineage>
        <taxon>Bacteria</taxon>
        <taxon>Bacillati</taxon>
        <taxon>Bacillota</taxon>
        <taxon>Clostridia</taxon>
        <taxon>Eubacteriales</taxon>
        <taxon>Clostridiaceae</taxon>
        <taxon>Clostridium</taxon>
    </lineage>
</organism>
<feature type="domain" description="CBS" evidence="3">
    <location>
        <begin position="255"/>
        <end position="312"/>
    </location>
</feature>
<dbReference type="CDD" id="cd03440">
    <property type="entry name" value="hot_dog"/>
    <property type="match status" value="1"/>
</dbReference>
<name>A0ABS1TAB7_9CLOT</name>
<dbReference type="PANTHER" id="PTHR43080:SF2">
    <property type="entry name" value="CBS DOMAIN-CONTAINING PROTEIN"/>
    <property type="match status" value="1"/>
</dbReference>
<evidence type="ECO:0000259" key="3">
    <source>
        <dbReference type="PROSITE" id="PS51371"/>
    </source>
</evidence>
<dbReference type="RefSeq" id="WP_202748998.1">
    <property type="nucleotide sequence ID" value="NZ_JAESWC010000004.1"/>
</dbReference>
<dbReference type="Gene3D" id="3.40.1390.20">
    <property type="entry name" value="HprK N-terminal domain-like"/>
    <property type="match status" value="1"/>
</dbReference>
<evidence type="ECO:0000256" key="2">
    <source>
        <dbReference type="PROSITE-ProRule" id="PRU00703"/>
    </source>
</evidence>
<dbReference type="InterPro" id="IPR036388">
    <property type="entry name" value="WH-like_DNA-bd_sf"/>
</dbReference>
<dbReference type="PROSITE" id="PS51371">
    <property type="entry name" value="CBS"/>
    <property type="match status" value="2"/>
</dbReference>
<gene>
    <name evidence="4" type="ORF">JK636_11000</name>
</gene>
<dbReference type="SUPFAM" id="SSF54637">
    <property type="entry name" value="Thioesterase/thiol ester dehydrase-isomerase"/>
    <property type="match status" value="1"/>
</dbReference>
<dbReference type="Gene3D" id="3.10.580.10">
    <property type="entry name" value="CBS-domain"/>
    <property type="match status" value="1"/>
</dbReference>
<dbReference type="InterPro" id="IPR029069">
    <property type="entry name" value="HotDog_dom_sf"/>
</dbReference>
<dbReference type="SUPFAM" id="SSF54631">
    <property type="entry name" value="CBS-domain pair"/>
    <property type="match status" value="1"/>
</dbReference>
<feature type="domain" description="CBS" evidence="3">
    <location>
        <begin position="194"/>
        <end position="250"/>
    </location>
</feature>
<dbReference type="Proteomes" id="UP000632377">
    <property type="component" value="Unassembled WGS sequence"/>
</dbReference>